<dbReference type="GeneID" id="18259142"/>
<evidence type="ECO:0000313" key="3">
    <source>
        <dbReference type="Proteomes" id="UP000008066"/>
    </source>
</evidence>
<protein>
    <recommendedName>
        <fullName evidence="4">Peroxin/Ferlin domain-containing protein</fullName>
    </recommendedName>
</protein>
<feature type="region of interest" description="Disordered" evidence="1">
    <location>
        <begin position="1"/>
        <end position="103"/>
    </location>
</feature>
<feature type="compositionally biased region" description="Basic residues" evidence="1">
    <location>
        <begin position="1"/>
        <end position="13"/>
    </location>
</feature>
<feature type="compositionally biased region" description="Basic and acidic residues" evidence="1">
    <location>
        <begin position="454"/>
        <end position="481"/>
    </location>
</feature>
<sequence length="490" mass="54781">MPKIRHGRHRSSRRAPPLKDSDFDHEISLVDRDDEGQTGSSQEPSPVRNQSTSNVTGTVVALGVGEDGASSTSTARRGRPGSAGQPVVKVDKPSPYTTPYEAPRPITDLQTALSKARRITTTHSAPTSEIDILYENQRGCFCCGIPLFSSKALGNLDPPAWTNHAHRPSPTDIHTAQVPDPSWEWDREWPTWRVYRRGENEEDEEGWMYACGFWSGFKWHRPRWWDSFVRRRAWVRRRVRKTGEMLDAVESNDPYRLNPDYFTVRPSSERARSRSRSHSRAGSRASSRLSVSTVGGPASIAPSADLEVIEHADELLEVLREGRIDREKIEAVHNYIANARDGLSGLPGIMHDIMGMFVFQASRRTLLTSLTEIYEGLMARLETEGDQESKERARYLGAAVKRADEEVRRLEYWSDVKGVADEGGSKGAADPQQGWSREWQGVDKSGPAAPAPPPKDDRPQEGEKEEGKDGKDRPKEGKQDSENCNGQEGS</sequence>
<organism evidence="3">
    <name type="scientific">Chaetomium thermophilum (strain DSM 1495 / CBS 144.50 / IMI 039719)</name>
    <name type="common">Thermochaetoides thermophila</name>
    <dbReference type="NCBI Taxonomy" id="759272"/>
    <lineage>
        <taxon>Eukaryota</taxon>
        <taxon>Fungi</taxon>
        <taxon>Dikarya</taxon>
        <taxon>Ascomycota</taxon>
        <taxon>Pezizomycotina</taxon>
        <taxon>Sordariomycetes</taxon>
        <taxon>Sordariomycetidae</taxon>
        <taxon>Sordariales</taxon>
        <taxon>Chaetomiaceae</taxon>
        <taxon>Thermochaetoides</taxon>
    </lineage>
</organism>
<feature type="compositionally biased region" description="Basic and acidic residues" evidence="1">
    <location>
        <begin position="17"/>
        <end position="31"/>
    </location>
</feature>
<dbReference type="Proteomes" id="UP000008066">
    <property type="component" value="Unassembled WGS sequence"/>
</dbReference>
<keyword evidence="3" id="KW-1185">Reference proteome</keyword>
<feature type="compositionally biased region" description="Low complexity" evidence="1">
    <location>
        <begin position="282"/>
        <end position="292"/>
    </location>
</feature>
<dbReference type="STRING" id="759272.G0SDA1"/>
<dbReference type="HOGENOM" id="CLU_028361_1_0_1"/>
<name>G0SDA1_CHATD</name>
<dbReference type="KEGG" id="cthr:CTHT_0051040"/>
<dbReference type="RefSeq" id="XP_006695447.1">
    <property type="nucleotide sequence ID" value="XM_006695384.1"/>
</dbReference>
<reference evidence="2 3" key="1">
    <citation type="journal article" date="2011" name="Cell">
        <title>Insight into structure and assembly of the nuclear pore complex by utilizing the genome of a eukaryotic thermophile.</title>
        <authorList>
            <person name="Amlacher S."/>
            <person name="Sarges P."/>
            <person name="Flemming D."/>
            <person name="van Noort V."/>
            <person name="Kunze R."/>
            <person name="Devos D.P."/>
            <person name="Arumugam M."/>
            <person name="Bork P."/>
            <person name="Hurt E."/>
        </authorList>
    </citation>
    <scope>NUCLEOTIDE SEQUENCE [LARGE SCALE GENOMIC DNA]</scope>
    <source>
        <strain evidence="3">DSM 1495 / CBS 144.50 / IMI 039719</strain>
    </source>
</reference>
<evidence type="ECO:0000256" key="1">
    <source>
        <dbReference type="SAM" id="MobiDB-lite"/>
    </source>
</evidence>
<dbReference type="EMBL" id="GL988045">
    <property type="protein sequence ID" value="EGS18502.1"/>
    <property type="molecule type" value="Genomic_DNA"/>
</dbReference>
<accession>G0SDA1</accession>
<evidence type="ECO:0008006" key="4">
    <source>
        <dbReference type="Google" id="ProtNLM"/>
    </source>
</evidence>
<feature type="region of interest" description="Disordered" evidence="1">
    <location>
        <begin position="419"/>
        <end position="490"/>
    </location>
</feature>
<dbReference type="eggNOG" id="ENOG502S2MG">
    <property type="taxonomic scope" value="Eukaryota"/>
</dbReference>
<evidence type="ECO:0000313" key="2">
    <source>
        <dbReference type="EMBL" id="EGS18502.1"/>
    </source>
</evidence>
<proteinExistence type="predicted"/>
<gene>
    <name evidence="2" type="ORF">CTHT_0051040</name>
</gene>
<dbReference type="AlphaFoldDB" id="G0SDA1"/>
<dbReference type="OMA" id="WQGVDNS"/>
<feature type="region of interest" description="Disordered" evidence="1">
    <location>
        <begin position="266"/>
        <end position="297"/>
    </location>
</feature>
<feature type="compositionally biased region" description="Polar residues" evidence="1">
    <location>
        <begin position="37"/>
        <end position="57"/>
    </location>
</feature>
<dbReference type="OrthoDB" id="72441at2759"/>